<gene>
    <name evidence="2" type="ORF">BCF44_120230</name>
</gene>
<evidence type="ECO:0000313" key="3">
    <source>
        <dbReference type="Proteomes" id="UP000256269"/>
    </source>
</evidence>
<sequence>MRGALAVVGLVLSLFTPVTDSQTSSPPPGKITLDIKTINGSGCPAGTADASADVSSDNTSFTVHYNNFAAKAGNGASAVDGRKNCQINVLVHVPAGFTFAIAEADYSGFAHVAAGASALEQANYYFTGQAATARVPHPLTGPFDGQWTAKDVADVLVYAPCGLDRNLNINAEVRANAGTSDSGATSFIEMDSSHASVDTVYQFNWKQC</sequence>
<comment type="caution">
    <text evidence="2">The sequence shown here is derived from an EMBL/GenBank/DDBJ whole genome shotgun (WGS) entry which is preliminary data.</text>
</comment>
<organism evidence="2 3">
    <name type="scientific">Kutzneria buriramensis</name>
    <dbReference type="NCBI Taxonomy" id="1045776"/>
    <lineage>
        <taxon>Bacteria</taxon>
        <taxon>Bacillati</taxon>
        <taxon>Actinomycetota</taxon>
        <taxon>Actinomycetes</taxon>
        <taxon>Pseudonocardiales</taxon>
        <taxon>Pseudonocardiaceae</taxon>
        <taxon>Kutzneria</taxon>
    </lineage>
</organism>
<reference evidence="2 3" key="1">
    <citation type="submission" date="2018-08" db="EMBL/GenBank/DDBJ databases">
        <title>Genomic Encyclopedia of Archaeal and Bacterial Type Strains, Phase II (KMG-II): from individual species to whole genera.</title>
        <authorList>
            <person name="Goeker M."/>
        </authorList>
    </citation>
    <scope>NUCLEOTIDE SEQUENCE [LARGE SCALE GENOMIC DNA]</scope>
    <source>
        <strain evidence="2 3">DSM 45791</strain>
    </source>
</reference>
<protein>
    <submittedName>
        <fullName evidence="2">Uncharacterized protein DUF4360</fullName>
    </submittedName>
</protein>
<keyword evidence="1" id="KW-0732">Signal</keyword>
<evidence type="ECO:0000313" key="2">
    <source>
        <dbReference type="EMBL" id="REH33158.1"/>
    </source>
</evidence>
<feature type="chain" id="PRO_5039697205" evidence="1">
    <location>
        <begin position="21"/>
        <end position="208"/>
    </location>
</feature>
<dbReference type="PANTHER" id="PTHR38847:SF1">
    <property type="entry name" value="PSEUDOURIDINE SYNTHASE RSUA_RLUA-LIKE DOMAIN-CONTAINING PROTEIN"/>
    <property type="match status" value="1"/>
</dbReference>
<name>A0A3E0GY87_9PSEU</name>
<dbReference type="OrthoDB" id="482707at2"/>
<dbReference type="EMBL" id="QUNO01000020">
    <property type="protein sequence ID" value="REH33158.1"/>
    <property type="molecule type" value="Genomic_DNA"/>
</dbReference>
<dbReference type="Proteomes" id="UP000256269">
    <property type="component" value="Unassembled WGS sequence"/>
</dbReference>
<proteinExistence type="predicted"/>
<dbReference type="Pfam" id="PF14273">
    <property type="entry name" value="DUF4360"/>
    <property type="match status" value="1"/>
</dbReference>
<accession>A0A3E0GY87</accession>
<evidence type="ECO:0000256" key="1">
    <source>
        <dbReference type="SAM" id="SignalP"/>
    </source>
</evidence>
<feature type="signal peptide" evidence="1">
    <location>
        <begin position="1"/>
        <end position="20"/>
    </location>
</feature>
<dbReference type="AlphaFoldDB" id="A0A3E0GY87"/>
<dbReference type="PANTHER" id="PTHR38847">
    <property type="match status" value="1"/>
</dbReference>
<dbReference type="InterPro" id="IPR025649">
    <property type="entry name" value="DUF4360"/>
</dbReference>
<keyword evidence="3" id="KW-1185">Reference proteome</keyword>